<evidence type="ECO:0000256" key="1">
    <source>
        <dbReference type="SAM" id="MobiDB-lite"/>
    </source>
</evidence>
<sequence length="378" mass="43722">MIELNGNSNSESIKEAIEIIVNGYDFYKKKITGVSCVSASYLVRLFRQNENYLFDMNTKIEDIQVNEFIEGNADGDDDCESVVEINDENDDEDYQFENEDQNGTDESGVDNQEEEIDEQRADEDEIEIQSNSTDNFYHNWNEIDQEIDLLIPEARSFMNLAYEYESDSNDEFEENLENESDTDIHPNESLRLLNIQIAVRSSIKSVSAFVKILSILSKLSNFASIKLRCENGTRCSFSYLMLVSFFLAYDKNVFSLENPCSISINKIIGYLKILQPLYIFSMFSQKTDWHIGDLIPSLIIIIHATYKPNQERDNYKKLVEVLIQTLKERFNFELTSKVYLIAAILNTSKLDLWFGQDFDLSYSQKALDCFTEAVLFIE</sequence>
<protein>
    <submittedName>
        <fullName evidence="2">Uncharacterized protein</fullName>
    </submittedName>
</protein>
<organism evidence="2 3">
    <name type="scientific">Brachionus plicatilis</name>
    <name type="common">Marine rotifer</name>
    <name type="synonym">Brachionus muelleri</name>
    <dbReference type="NCBI Taxonomy" id="10195"/>
    <lineage>
        <taxon>Eukaryota</taxon>
        <taxon>Metazoa</taxon>
        <taxon>Spiralia</taxon>
        <taxon>Gnathifera</taxon>
        <taxon>Rotifera</taxon>
        <taxon>Eurotatoria</taxon>
        <taxon>Monogononta</taxon>
        <taxon>Pseudotrocha</taxon>
        <taxon>Ploima</taxon>
        <taxon>Brachionidae</taxon>
        <taxon>Brachionus</taxon>
    </lineage>
</organism>
<evidence type="ECO:0000313" key="2">
    <source>
        <dbReference type="EMBL" id="RNA39146.1"/>
    </source>
</evidence>
<dbReference type="AlphaFoldDB" id="A0A3M7STT4"/>
<dbReference type="EMBL" id="REGN01000780">
    <property type="protein sequence ID" value="RNA39146.1"/>
    <property type="molecule type" value="Genomic_DNA"/>
</dbReference>
<name>A0A3M7STT4_BRAPC</name>
<reference evidence="2 3" key="1">
    <citation type="journal article" date="2018" name="Sci. Rep.">
        <title>Genomic signatures of local adaptation to the degree of environmental predictability in rotifers.</title>
        <authorList>
            <person name="Franch-Gras L."/>
            <person name="Hahn C."/>
            <person name="Garcia-Roger E.M."/>
            <person name="Carmona M.J."/>
            <person name="Serra M."/>
            <person name="Gomez A."/>
        </authorList>
    </citation>
    <scope>NUCLEOTIDE SEQUENCE [LARGE SCALE GENOMIC DNA]</scope>
    <source>
        <strain evidence="2">HYR1</strain>
    </source>
</reference>
<proteinExistence type="predicted"/>
<dbReference type="Proteomes" id="UP000276133">
    <property type="component" value="Unassembled WGS sequence"/>
</dbReference>
<dbReference type="SUPFAM" id="SSF53098">
    <property type="entry name" value="Ribonuclease H-like"/>
    <property type="match status" value="1"/>
</dbReference>
<evidence type="ECO:0000313" key="3">
    <source>
        <dbReference type="Proteomes" id="UP000276133"/>
    </source>
</evidence>
<dbReference type="InterPro" id="IPR012337">
    <property type="entry name" value="RNaseH-like_sf"/>
</dbReference>
<comment type="caution">
    <text evidence="2">The sequence shown here is derived from an EMBL/GenBank/DDBJ whole genome shotgun (WGS) entry which is preliminary data.</text>
</comment>
<gene>
    <name evidence="2" type="ORF">BpHYR1_031373</name>
</gene>
<keyword evidence="3" id="KW-1185">Reference proteome</keyword>
<accession>A0A3M7STT4</accession>
<feature type="region of interest" description="Disordered" evidence="1">
    <location>
        <begin position="88"/>
        <end position="123"/>
    </location>
</feature>